<comment type="caution">
    <text evidence="1">The sequence shown here is derived from an EMBL/GenBank/DDBJ whole genome shotgun (WGS) entry which is preliminary data.</text>
</comment>
<reference evidence="1" key="2">
    <citation type="journal article" date="2023" name="Commun. Biol.">
        <title>Intrasexual cuticular hydrocarbon dimorphism in a wasp sheds light on hydrocarbon biosynthesis genes in Hymenoptera.</title>
        <authorList>
            <person name="Moris V.C."/>
            <person name="Podsiadlowski L."/>
            <person name="Martin S."/>
            <person name="Oeyen J.P."/>
            <person name="Donath A."/>
            <person name="Petersen M."/>
            <person name="Wilbrandt J."/>
            <person name="Misof B."/>
            <person name="Liedtke D."/>
            <person name="Thamm M."/>
            <person name="Scheiner R."/>
            <person name="Schmitt T."/>
            <person name="Niehuis O."/>
        </authorList>
    </citation>
    <scope>NUCLEOTIDE SEQUENCE</scope>
    <source>
        <strain evidence="1">GBR_01_08_01A</strain>
    </source>
</reference>
<evidence type="ECO:0000313" key="2">
    <source>
        <dbReference type="Proteomes" id="UP001258017"/>
    </source>
</evidence>
<accession>A0AAD9RG51</accession>
<keyword evidence="2" id="KW-1185">Reference proteome</keyword>
<name>A0AAD9RG51_9HYME</name>
<protein>
    <submittedName>
        <fullName evidence="1">Uncharacterized protein</fullName>
    </submittedName>
</protein>
<dbReference type="AlphaFoldDB" id="A0AAD9RG51"/>
<gene>
    <name evidence="1" type="ORF">KPH14_012200</name>
</gene>
<reference evidence="1" key="1">
    <citation type="submission" date="2021-08" db="EMBL/GenBank/DDBJ databases">
        <authorList>
            <person name="Misof B."/>
            <person name="Oliver O."/>
            <person name="Podsiadlowski L."/>
            <person name="Donath A."/>
            <person name="Peters R."/>
            <person name="Mayer C."/>
            <person name="Rust J."/>
            <person name="Gunkel S."/>
            <person name="Lesny P."/>
            <person name="Martin S."/>
            <person name="Oeyen J.P."/>
            <person name="Petersen M."/>
            <person name="Panagiotis P."/>
            <person name="Wilbrandt J."/>
            <person name="Tanja T."/>
        </authorList>
    </citation>
    <scope>NUCLEOTIDE SEQUENCE</scope>
    <source>
        <strain evidence="1">GBR_01_08_01A</strain>
        <tissue evidence="1">Thorax + abdomen</tissue>
    </source>
</reference>
<dbReference type="Proteomes" id="UP001258017">
    <property type="component" value="Unassembled WGS sequence"/>
</dbReference>
<evidence type="ECO:0000313" key="1">
    <source>
        <dbReference type="EMBL" id="KAK2578845.1"/>
    </source>
</evidence>
<proteinExistence type="predicted"/>
<sequence>MDPDNAGLRGDLGVKVLTRRHLFVQMQQQKLLNFEEKLNYFESHFLSCKGRTETQINNFKQKFSHFKSEMNRRWLKACRKEELFLKNNKFWLDRTFEIPLVTQSRSGRPRKLFEESSGRSKRRKTEDIRTTIDEEVIIHAAKLKLQTSGKRYASQILNQITNSPSRARKYKRAYSQVKQHKNVQLTPLQALAMFVEADLTRRQYEIIRRTNKRHYPCYSVLQTVKQECYPPKEFYRVTSTCVETNLQTLVDHTVTRLCKYLKEVLITMNCYKKKSAAVMSY</sequence>
<organism evidence="1 2">
    <name type="scientific">Odynerus spinipes</name>
    <dbReference type="NCBI Taxonomy" id="1348599"/>
    <lineage>
        <taxon>Eukaryota</taxon>
        <taxon>Metazoa</taxon>
        <taxon>Ecdysozoa</taxon>
        <taxon>Arthropoda</taxon>
        <taxon>Hexapoda</taxon>
        <taxon>Insecta</taxon>
        <taxon>Pterygota</taxon>
        <taxon>Neoptera</taxon>
        <taxon>Endopterygota</taxon>
        <taxon>Hymenoptera</taxon>
        <taxon>Apocrita</taxon>
        <taxon>Aculeata</taxon>
        <taxon>Vespoidea</taxon>
        <taxon>Vespidae</taxon>
        <taxon>Eumeninae</taxon>
        <taxon>Odynerus</taxon>
    </lineage>
</organism>
<dbReference type="EMBL" id="JAIFRP010000151">
    <property type="protein sequence ID" value="KAK2578845.1"/>
    <property type="molecule type" value="Genomic_DNA"/>
</dbReference>